<dbReference type="Proteomes" id="UP000276568">
    <property type="component" value="Unassembled WGS sequence"/>
</dbReference>
<organism evidence="1 2">
    <name type="scientific">Absicoccus porci</name>
    <dbReference type="NCBI Taxonomy" id="2486576"/>
    <lineage>
        <taxon>Bacteria</taxon>
        <taxon>Bacillati</taxon>
        <taxon>Bacillota</taxon>
        <taxon>Erysipelotrichia</taxon>
        <taxon>Erysipelotrichales</taxon>
        <taxon>Erysipelotrichaceae</taxon>
        <taxon>Absicoccus</taxon>
    </lineage>
</organism>
<dbReference type="OrthoDB" id="1767496at2"/>
<evidence type="ECO:0000313" key="1">
    <source>
        <dbReference type="EMBL" id="RNM30284.1"/>
    </source>
</evidence>
<reference evidence="1 2" key="1">
    <citation type="submission" date="2018-11" db="EMBL/GenBank/DDBJ databases">
        <title>Clostridium sp. nov., a member of the family Erysipelotrichaceae isolated from pig faeces.</title>
        <authorList>
            <person name="Chang Y.-H."/>
        </authorList>
    </citation>
    <scope>NUCLEOTIDE SEQUENCE [LARGE SCALE GENOMIC DNA]</scope>
    <source>
        <strain evidence="1 2">YH-panp20</strain>
    </source>
</reference>
<protein>
    <submittedName>
        <fullName evidence="1">Uncharacterized protein</fullName>
    </submittedName>
</protein>
<evidence type="ECO:0000313" key="2">
    <source>
        <dbReference type="Proteomes" id="UP000276568"/>
    </source>
</evidence>
<gene>
    <name evidence="1" type="ORF">EDX97_05665</name>
</gene>
<dbReference type="RefSeq" id="WP_128520209.1">
    <property type="nucleotide sequence ID" value="NZ_JALFCT010000011.1"/>
</dbReference>
<dbReference type="EMBL" id="RJQC01000002">
    <property type="protein sequence ID" value="RNM30284.1"/>
    <property type="molecule type" value="Genomic_DNA"/>
</dbReference>
<dbReference type="AlphaFoldDB" id="A0A3N0HZV9"/>
<name>A0A3N0HZV9_9FIRM</name>
<sequence length="158" mass="18765">MKKFPYDVDMGAIMDFVEDHFMLVIKDESWAEEELAMLKKPLDLHFCYTQDIAIFVLEGGDIDSSDFYFNIQECDWKEELLKQETLDIELFLLDKKNYICWSKRKTLSPEQSEKILACLRKQEQVQFMPDEYDINVIGIQSAYQPYELNKFAVESIKF</sequence>
<comment type="caution">
    <text evidence="1">The sequence shown here is derived from an EMBL/GenBank/DDBJ whole genome shotgun (WGS) entry which is preliminary data.</text>
</comment>
<proteinExistence type="predicted"/>
<accession>A0A3N0HZV9</accession>
<keyword evidence="2" id="KW-1185">Reference proteome</keyword>